<dbReference type="KEGG" id="elm:ELI_1808"/>
<dbReference type="AlphaFoldDB" id="E3GDI7"/>
<dbReference type="HOGENOM" id="CLU_3289832_0_0_9"/>
<reference evidence="1 2" key="2">
    <citation type="journal article" date="2011" name="J. Bacteriol.">
        <title>Complete genome sequence of a carbon monoxide-utilizing acetogen, Eubacterium limosum KIST612.</title>
        <authorList>
            <person name="Roh H."/>
            <person name="Ko H.J."/>
            <person name="Kim D."/>
            <person name="Choi D.G."/>
            <person name="Park S."/>
            <person name="Kim S."/>
            <person name="Chang I.S."/>
            <person name="Choi I.G."/>
        </authorList>
    </citation>
    <scope>NUCLEOTIDE SEQUENCE [LARGE SCALE GENOMIC DNA]</scope>
    <source>
        <strain evidence="1 2">KIST612</strain>
    </source>
</reference>
<name>E3GDI7_9FIRM</name>
<evidence type="ECO:0000313" key="2">
    <source>
        <dbReference type="Proteomes" id="UP000006873"/>
    </source>
</evidence>
<dbReference type="EMBL" id="CP002273">
    <property type="protein sequence ID" value="ADO36792.1"/>
    <property type="molecule type" value="Genomic_DNA"/>
</dbReference>
<dbReference type="Proteomes" id="UP000006873">
    <property type="component" value="Chromosome"/>
</dbReference>
<sequence>MRCIILCFGISFYGKENICFSKKNALEIFMNLIREHIILC</sequence>
<proteinExistence type="predicted"/>
<reference key="1">
    <citation type="submission" date="2010-09" db="EMBL/GenBank/DDBJ databases">
        <authorList>
            <person name="Roh H."/>
            <person name="Ko H.-J."/>
            <person name="Kim D."/>
            <person name="Choi D.G."/>
            <person name="Park S."/>
            <person name="Kim S."/>
            <person name="Kim K.H."/>
            <person name="Chang I.S."/>
            <person name="Choi I.-G."/>
        </authorList>
    </citation>
    <scope>NUCLEOTIDE SEQUENCE</scope>
    <source>
        <strain>KIST612</strain>
    </source>
</reference>
<gene>
    <name evidence="1" type="ordered locus">ELI_1808</name>
</gene>
<organism evidence="1 2">
    <name type="scientific">Eubacterium callanderi</name>
    <dbReference type="NCBI Taxonomy" id="53442"/>
    <lineage>
        <taxon>Bacteria</taxon>
        <taxon>Bacillati</taxon>
        <taxon>Bacillota</taxon>
        <taxon>Clostridia</taxon>
        <taxon>Eubacteriales</taxon>
        <taxon>Eubacteriaceae</taxon>
        <taxon>Eubacterium</taxon>
    </lineage>
</organism>
<evidence type="ECO:0000313" key="1">
    <source>
        <dbReference type="EMBL" id="ADO36792.1"/>
    </source>
</evidence>
<protein>
    <submittedName>
        <fullName evidence="1">Uncharacterized protein</fullName>
    </submittedName>
</protein>
<keyword evidence="2" id="KW-1185">Reference proteome</keyword>
<accession>E3GDI7</accession>